<comment type="subcellular location">
    <subcellularLocation>
        <location evidence="1">Cell membrane</location>
        <topology evidence="1">Single-pass type II membrane protein</topology>
    </subcellularLocation>
    <subcellularLocation>
        <location evidence="3">Membrane</location>
        <topology evidence="3">Single-pass type II membrane protein</topology>
    </subcellularLocation>
</comment>
<dbReference type="EC" id="3.4.21.89" evidence="3"/>
<comment type="similarity">
    <text evidence="2 3">Belongs to the peptidase S26 family.</text>
</comment>
<dbReference type="PANTHER" id="PTHR43390:SF1">
    <property type="entry name" value="CHLOROPLAST PROCESSING PEPTIDASE"/>
    <property type="match status" value="1"/>
</dbReference>
<comment type="catalytic activity">
    <reaction evidence="3">
        <text>Cleavage of hydrophobic, N-terminal signal or leader sequences from secreted and periplasmic proteins.</text>
        <dbReference type="EC" id="3.4.21.89"/>
    </reaction>
</comment>
<dbReference type="Gene3D" id="2.10.109.10">
    <property type="entry name" value="Umud Fragment, subunit A"/>
    <property type="match status" value="1"/>
</dbReference>
<keyword evidence="6" id="KW-1185">Reference proteome</keyword>
<evidence type="ECO:0000256" key="1">
    <source>
        <dbReference type="ARBA" id="ARBA00004401"/>
    </source>
</evidence>
<keyword evidence="3" id="KW-0645">Protease</keyword>
<evidence type="ECO:0000259" key="4">
    <source>
        <dbReference type="Pfam" id="PF10502"/>
    </source>
</evidence>
<evidence type="ECO:0000256" key="3">
    <source>
        <dbReference type="RuleBase" id="RU362042"/>
    </source>
</evidence>
<dbReference type="SUPFAM" id="SSF51306">
    <property type="entry name" value="LexA/Signal peptidase"/>
    <property type="match status" value="1"/>
</dbReference>
<accession>A0ABP2VID0</accession>
<dbReference type="EMBL" id="ASVY01000003">
    <property type="protein sequence ID" value="EOT60161.1"/>
    <property type="molecule type" value="Genomic_DNA"/>
</dbReference>
<name>A0ABP2VID0_9ENTE</name>
<evidence type="ECO:0000313" key="5">
    <source>
        <dbReference type="EMBL" id="EOT60161.1"/>
    </source>
</evidence>
<proteinExistence type="inferred from homology"/>
<dbReference type="NCBIfam" id="TIGR02227">
    <property type="entry name" value="sigpep_I_bact"/>
    <property type="match status" value="1"/>
</dbReference>
<evidence type="ECO:0000256" key="2">
    <source>
        <dbReference type="ARBA" id="ARBA00009370"/>
    </source>
</evidence>
<gene>
    <name evidence="5" type="ORF">I583_02796</name>
</gene>
<dbReference type="Pfam" id="PF10502">
    <property type="entry name" value="Peptidase_S26"/>
    <property type="match status" value="1"/>
</dbReference>
<dbReference type="InterPro" id="IPR000223">
    <property type="entry name" value="Pept_S26A_signal_pept_1"/>
</dbReference>
<comment type="caution">
    <text evidence="5">The sequence shown here is derived from an EMBL/GenBank/DDBJ whole genome shotgun (WGS) entry which is preliminary data.</text>
</comment>
<protein>
    <recommendedName>
        <fullName evidence="3">Signal peptidase I</fullName>
        <ecNumber evidence="3">3.4.21.89</ecNumber>
    </recommendedName>
</protein>
<keyword evidence="3" id="KW-0378">Hydrolase</keyword>
<dbReference type="CDD" id="cd06530">
    <property type="entry name" value="S26_SPase_I"/>
    <property type="match status" value="1"/>
</dbReference>
<organism evidence="5 6">
    <name type="scientific">Enterococcus haemoperoxidus ATCC BAA-382</name>
    <dbReference type="NCBI Taxonomy" id="1158608"/>
    <lineage>
        <taxon>Bacteria</taxon>
        <taxon>Bacillati</taxon>
        <taxon>Bacillota</taxon>
        <taxon>Bacilli</taxon>
        <taxon>Lactobacillales</taxon>
        <taxon>Enterococcaceae</taxon>
        <taxon>Enterococcus</taxon>
    </lineage>
</organism>
<dbReference type="InterPro" id="IPR019533">
    <property type="entry name" value="Peptidase_S26"/>
</dbReference>
<evidence type="ECO:0000313" key="6">
    <source>
        <dbReference type="Proteomes" id="UP000014197"/>
    </source>
</evidence>
<reference evidence="5 6" key="1">
    <citation type="submission" date="2013-03" db="EMBL/GenBank/DDBJ databases">
        <title>The Genome Sequence of Enterococcus haemoperoxidus BAA-382 (PacBio/Illumina hybrid assembly).</title>
        <authorList>
            <consortium name="The Broad Institute Genomics Platform"/>
            <consortium name="The Broad Institute Genome Sequencing Center for Infectious Disease"/>
            <person name="Earl A."/>
            <person name="Russ C."/>
            <person name="Gilmore M."/>
            <person name="Surin D."/>
            <person name="Walker B."/>
            <person name="Young S."/>
            <person name="Zeng Q."/>
            <person name="Gargeya S."/>
            <person name="Fitzgerald M."/>
            <person name="Haas B."/>
            <person name="Abouelleil A."/>
            <person name="Allen A.W."/>
            <person name="Alvarado L."/>
            <person name="Arachchi H.M."/>
            <person name="Berlin A.M."/>
            <person name="Chapman S.B."/>
            <person name="Gainer-Dewar J."/>
            <person name="Goldberg J."/>
            <person name="Griggs A."/>
            <person name="Gujja S."/>
            <person name="Hansen M."/>
            <person name="Howarth C."/>
            <person name="Imamovic A."/>
            <person name="Ireland A."/>
            <person name="Larimer J."/>
            <person name="McCowan C."/>
            <person name="Murphy C."/>
            <person name="Pearson M."/>
            <person name="Poon T.W."/>
            <person name="Priest M."/>
            <person name="Roberts A."/>
            <person name="Saif S."/>
            <person name="Shea T."/>
            <person name="Sisk P."/>
            <person name="Sykes S."/>
            <person name="Wortman J."/>
            <person name="Nusbaum C."/>
            <person name="Birren B."/>
        </authorList>
    </citation>
    <scope>NUCLEOTIDE SEQUENCE [LARGE SCALE GENOMIC DNA]</scope>
    <source>
        <strain evidence="5 6">ATCC BAA-382</strain>
    </source>
</reference>
<dbReference type="PANTHER" id="PTHR43390">
    <property type="entry name" value="SIGNAL PEPTIDASE I"/>
    <property type="match status" value="1"/>
</dbReference>
<dbReference type="PRINTS" id="PR00727">
    <property type="entry name" value="LEADERPTASE"/>
</dbReference>
<dbReference type="InterPro" id="IPR036286">
    <property type="entry name" value="LexA/Signal_pep-like_sf"/>
</dbReference>
<sequence length="133" mass="15196">MSPTVRNGEYVLVKKTKEVRRFDLVAFNNGSGKRQIRRIIGLPGESISFKEDELFVNGQPMDEKFIVDEVNESQRNGKNYTEDFTLGSFLIEKGTIPAGYYFVLGDNRPYATDSRHYGLVSKEKVIGFVYNSR</sequence>
<feature type="domain" description="Peptidase S26" evidence="4">
    <location>
        <begin position="1"/>
        <end position="127"/>
    </location>
</feature>
<dbReference type="Proteomes" id="UP000014197">
    <property type="component" value="Unassembled WGS sequence"/>
</dbReference>